<comment type="caution">
    <text evidence="1">The sequence shown here is derived from an EMBL/GenBank/DDBJ whole genome shotgun (WGS) entry which is preliminary data.</text>
</comment>
<accession>A0AAV4UNM2</accession>
<sequence>MAECVMLILKELAMDCQDFSKSYYLTVLNRFRSICRTQWSAAERGTNRNSNFGTDIWKATHILIYVGAYHPIPVTPLSKKDTDTFARRRMH</sequence>
<dbReference type="EMBL" id="BPLR01013215">
    <property type="protein sequence ID" value="GIY59557.1"/>
    <property type="molecule type" value="Genomic_DNA"/>
</dbReference>
<dbReference type="Proteomes" id="UP001054945">
    <property type="component" value="Unassembled WGS sequence"/>
</dbReference>
<organism evidence="1 2">
    <name type="scientific">Caerostris extrusa</name>
    <name type="common">Bark spider</name>
    <name type="synonym">Caerostris bankana</name>
    <dbReference type="NCBI Taxonomy" id="172846"/>
    <lineage>
        <taxon>Eukaryota</taxon>
        <taxon>Metazoa</taxon>
        <taxon>Ecdysozoa</taxon>
        <taxon>Arthropoda</taxon>
        <taxon>Chelicerata</taxon>
        <taxon>Arachnida</taxon>
        <taxon>Araneae</taxon>
        <taxon>Araneomorphae</taxon>
        <taxon>Entelegynae</taxon>
        <taxon>Araneoidea</taxon>
        <taxon>Araneidae</taxon>
        <taxon>Caerostris</taxon>
    </lineage>
</organism>
<reference evidence="1 2" key="1">
    <citation type="submission" date="2021-06" db="EMBL/GenBank/DDBJ databases">
        <title>Caerostris extrusa draft genome.</title>
        <authorList>
            <person name="Kono N."/>
            <person name="Arakawa K."/>
        </authorList>
    </citation>
    <scope>NUCLEOTIDE SEQUENCE [LARGE SCALE GENOMIC DNA]</scope>
</reference>
<proteinExistence type="predicted"/>
<dbReference type="AlphaFoldDB" id="A0AAV4UNM2"/>
<keyword evidence="2" id="KW-1185">Reference proteome</keyword>
<protein>
    <submittedName>
        <fullName evidence="1">Uncharacterized protein</fullName>
    </submittedName>
</protein>
<evidence type="ECO:0000313" key="2">
    <source>
        <dbReference type="Proteomes" id="UP001054945"/>
    </source>
</evidence>
<evidence type="ECO:0000313" key="1">
    <source>
        <dbReference type="EMBL" id="GIY59557.1"/>
    </source>
</evidence>
<name>A0AAV4UNM2_CAEEX</name>
<gene>
    <name evidence="1" type="ORF">CEXT_369781</name>
</gene>